<keyword evidence="2" id="KW-1185">Reference proteome</keyword>
<dbReference type="AlphaFoldDB" id="A0A6M8HL86"/>
<evidence type="ECO:0000313" key="1">
    <source>
        <dbReference type="EMBL" id="QKE89111.1"/>
    </source>
</evidence>
<evidence type="ECO:0000313" key="2">
    <source>
        <dbReference type="Proteomes" id="UP000500767"/>
    </source>
</evidence>
<dbReference type="RefSeq" id="WP_171836487.1">
    <property type="nucleotide sequence ID" value="NZ_CP053708.1"/>
</dbReference>
<accession>A0A6M8HL86</accession>
<protein>
    <submittedName>
        <fullName evidence="1">Uncharacterized protein</fullName>
    </submittedName>
</protein>
<organism evidence="1 2">
    <name type="scientific">Lichenicola cladoniae</name>
    <dbReference type="NCBI Taxonomy" id="1484109"/>
    <lineage>
        <taxon>Bacteria</taxon>
        <taxon>Pseudomonadati</taxon>
        <taxon>Pseudomonadota</taxon>
        <taxon>Alphaproteobacteria</taxon>
        <taxon>Acetobacterales</taxon>
        <taxon>Acetobacteraceae</taxon>
        <taxon>Lichenicola</taxon>
    </lineage>
</organism>
<dbReference type="Proteomes" id="UP000500767">
    <property type="component" value="Chromosome"/>
</dbReference>
<name>A0A6M8HL86_9PROT</name>
<dbReference type="KEGG" id="lck:HN018_02745"/>
<reference evidence="1 2" key="1">
    <citation type="journal article" date="2014" name="World J. Microbiol. Biotechnol.">
        <title>Biodiversity and physiological characteristics of Antarctic and Arctic lichens-associated bacteria.</title>
        <authorList>
            <person name="Lee Y.M."/>
            <person name="Kim E.H."/>
            <person name="Lee H.K."/>
            <person name="Hong S.G."/>
        </authorList>
    </citation>
    <scope>NUCLEOTIDE SEQUENCE [LARGE SCALE GENOMIC DNA]</scope>
    <source>
        <strain evidence="1 2">PAMC 26569</strain>
    </source>
</reference>
<dbReference type="EMBL" id="CP053708">
    <property type="protein sequence ID" value="QKE89111.1"/>
    <property type="molecule type" value="Genomic_DNA"/>
</dbReference>
<proteinExistence type="predicted"/>
<gene>
    <name evidence="1" type="ORF">HN018_02745</name>
</gene>
<sequence>MPSQPDNTSDIQAALYEARDEVGRLRQHGASDLEIARSAIADFLRHLPSHVFEEANHHTGEPLNHALAHAVEAVALDDDQGVVG</sequence>